<dbReference type="SMART" id="SM00487">
    <property type="entry name" value="DEXDc"/>
    <property type="match status" value="1"/>
</dbReference>
<dbReference type="GO" id="GO:0031297">
    <property type="term" value="P:replication fork processing"/>
    <property type="evidence" value="ECO:0007669"/>
    <property type="project" value="TreeGrafter"/>
</dbReference>
<dbReference type="Proteomes" id="UP000105007">
    <property type="component" value="Segment"/>
</dbReference>
<keyword evidence="14" id="KW-1185">Reference proteome</keyword>
<proteinExistence type="inferred from homology"/>
<dbReference type="InterPro" id="IPR027417">
    <property type="entry name" value="P-loop_NTPase"/>
</dbReference>
<dbReference type="PANTHER" id="PTHR45766">
    <property type="entry name" value="DNA ANNEALING HELICASE AND ENDONUCLEASE ZRANB3 FAMILY MEMBER"/>
    <property type="match status" value="1"/>
</dbReference>
<dbReference type="GO" id="GO:0004386">
    <property type="term" value="F:helicase activity"/>
    <property type="evidence" value="ECO:0007669"/>
    <property type="project" value="UniProtKB-KW"/>
</dbReference>
<dbReference type="InterPro" id="IPR014001">
    <property type="entry name" value="Helicase_ATP-bd"/>
</dbReference>
<evidence type="ECO:0000256" key="2">
    <source>
        <dbReference type="ARBA" id="ARBA00012445"/>
    </source>
</evidence>
<evidence type="ECO:0000256" key="5">
    <source>
        <dbReference type="ARBA" id="ARBA00022801"/>
    </source>
</evidence>
<dbReference type="RefSeq" id="YP_009162510.1">
    <property type="nucleotide sequence ID" value="NC_027707.1"/>
</dbReference>
<keyword evidence="4" id="KW-0547">Nucleotide-binding</keyword>
<dbReference type="PANTHER" id="PTHR45766:SF3">
    <property type="entry name" value="DNA ANNEALING HELICASE AND ENDONUCLEASE ZRANB3"/>
    <property type="match status" value="1"/>
</dbReference>
<dbReference type="PROSITE" id="PS51194">
    <property type="entry name" value="HELICASE_CTER"/>
    <property type="match status" value="1"/>
</dbReference>
<gene>
    <name evidence="13" type="ORF">SGPV138</name>
</gene>
<evidence type="ECO:0000256" key="7">
    <source>
        <dbReference type="ARBA" id="ARBA00022840"/>
    </source>
</evidence>
<dbReference type="GO" id="GO:0006281">
    <property type="term" value="P:DNA repair"/>
    <property type="evidence" value="ECO:0007669"/>
    <property type="project" value="TreeGrafter"/>
</dbReference>
<dbReference type="InterPro" id="IPR013676">
    <property type="entry name" value="NPHI_C"/>
</dbReference>
<evidence type="ECO:0000259" key="11">
    <source>
        <dbReference type="PROSITE" id="PS51192"/>
    </source>
</evidence>
<comment type="catalytic activity">
    <reaction evidence="10">
        <text>a ribonucleoside 5'-triphosphate + H2O = a ribonucleoside 5'-diphosphate + phosphate + H(+)</text>
        <dbReference type="Rhea" id="RHEA:23680"/>
        <dbReference type="ChEBI" id="CHEBI:15377"/>
        <dbReference type="ChEBI" id="CHEBI:15378"/>
        <dbReference type="ChEBI" id="CHEBI:43474"/>
        <dbReference type="ChEBI" id="CHEBI:57930"/>
        <dbReference type="ChEBI" id="CHEBI:61557"/>
        <dbReference type="EC" id="3.6.1.15"/>
    </reaction>
</comment>
<evidence type="ECO:0000256" key="9">
    <source>
        <dbReference type="ARBA" id="ARBA00031272"/>
    </source>
</evidence>
<accession>A0A0H4Y1H3</accession>
<dbReference type="PROSITE" id="PS51192">
    <property type="entry name" value="HELICASE_ATP_BIND_1"/>
    <property type="match status" value="1"/>
</dbReference>
<feature type="domain" description="Helicase ATP-binding" evidence="11">
    <location>
        <begin position="38"/>
        <end position="201"/>
    </location>
</feature>
<dbReference type="GO" id="GO:0005524">
    <property type="term" value="F:ATP binding"/>
    <property type="evidence" value="ECO:0007669"/>
    <property type="project" value="UniProtKB-KW"/>
</dbReference>
<dbReference type="OrthoDB" id="1247at10239"/>
<evidence type="ECO:0000313" key="13">
    <source>
        <dbReference type="EMBL" id="AKR04262.1"/>
    </source>
</evidence>
<evidence type="ECO:0000256" key="10">
    <source>
        <dbReference type="ARBA" id="ARBA00047631"/>
    </source>
</evidence>
<evidence type="ECO:0000256" key="4">
    <source>
        <dbReference type="ARBA" id="ARBA00022741"/>
    </source>
</evidence>
<feature type="domain" description="Helicase C-terminal" evidence="12">
    <location>
        <begin position="368"/>
        <end position="531"/>
    </location>
</feature>
<evidence type="ECO:0000256" key="1">
    <source>
        <dbReference type="ARBA" id="ARBA00010677"/>
    </source>
</evidence>
<evidence type="ECO:0000256" key="6">
    <source>
        <dbReference type="ARBA" id="ARBA00022806"/>
    </source>
</evidence>
<protein>
    <recommendedName>
        <fullName evidence="3">Nucleoside triphosphatase I</fullName>
        <ecNumber evidence="2">3.6.1.15</ecNumber>
    </recommendedName>
    <alternativeName>
        <fullName evidence="9">Nucleoside triphosphate phosphohydrolase I</fullName>
    </alternativeName>
</protein>
<dbReference type="GO" id="GO:0004520">
    <property type="term" value="F:DNA endonuclease activity"/>
    <property type="evidence" value="ECO:0007669"/>
    <property type="project" value="TreeGrafter"/>
</dbReference>
<evidence type="ECO:0000256" key="3">
    <source>
        <dbReference type="ARBA" id="ARBA00016931"/>
    </source>
</evidence>
<dbReference type="GO" id="GO:0006351">
    <property type="term" value="P:DNA-templated transcription"/>
    <property type="evidence" value="ECO:0007669"/>
    <property type="project" value="InterPro"/>
</dbReference>
<sequence length="632" mass="72817">MNVMGTYLPLALARTTHFLPDFKDKHLRDFQLLAARFFLGLEENRGMLLFQDTGFGKTLTSVYILTMLKTLFYPHWKILILCKASLITRPWASTLMDYCKDLSNFHIIAYDDPTFSNKFFTYVNCITPKERVFVIIDECHNFISRNLTKDGAERKMKRVYNELISLVHNPKSKNKILLLSASPLVNSVNEFFLMIELLRPKVLTPDITLFKDNMLIYKDELVRGLQGICSYKRNLAFSIFDDIVATDGFAARKIKFKEVTMSPQQEKLYVQAEYYEKEKGLSSFKSVRRLVSAFCYNELPAKQDMTVEDYDKYLDRIRISFNMEFNDTIPNRGFTREGLELLKTGEPTDLSSADQNVYNSLFNYSAKYTVTCVDIIKSPGKCLLFEPFVKASGIGILIEYLKVFKISYIEFSGRTKSTRDQAIDQFNNISNIDGKTLKVCVFSLSGSEGVSYTGINDIYILDLTWNEASLQQIMGRAIRMGSHQMLDSSRWYTNVNFIICKKSKGTSVDQELLEVVKGKSRQIKQLFEVFRQCSIETLFERVNEENALPDNEDKLKAYLCEPIEFKTKTYKMGFVNVKTVYYSFDLILKNIHVGYIGDNIIYSEDGHIIGDVTKDTIIRIKNKKLIYVVAGC</sequence>
<evidence type="ECO:0000256" key="8">
    <source>
        <dbReference type="ARBA" id="ARBA00023163"/>
    </source>
</evidence>
<keyword evidence="7" id="KW-0067">ATP-binding</keyword>
<dbReference type="Gene3D" id="3.40.50.300">
    <property type="entry name" value="P-loop containing nucleotide triphosphate hydrolases"/>
    <property type="match status" value="2"/>
</dbReference>
<evidence type="ECO:0000259" key="12">
    <source>
        <dbReference type="PROSITE" id="PS51194"/>
    </source>
</evidence>
<dbReference type="Pfam" id="PF00271">
    <property type="entry name" value="Helicase_C"/>
    <property type="match status" value="1"/>
</dbReference>
<dbReference type="InterPro" id="IPR000330">
    <property type="entry name" value="SNF2_N"/>
</dbReference>
<dbReference type="SUPFAM" id="SSF52540">
    <property type="entry name" value="P-loop containing nucleoside triphosphate hydrolases"/>
    <property type="match status" value="2"/>
</dbReference>
<dbReference type="Pfam" id="PF00176">
    <property type="entry name" value="SNF2-rel_dom"/>
    <property type="match status" value="1"/>
</dbReference>
<dbReference type="KEGG" id="vg:25392305"/>
<dbReference type="GO" id="GO:0017111">
    <property type="term" value="F:ribonucleoside triphosphate phosphatase activity"/>
    <property type="evidence" value="ECO:0007669"/>
    <property type="project" value="UniProtKB-EC"/>
</dbReference>
<name>A0A0H4Y1H3_9POXV</name>
<keyword evidence="5" id="KW-0378">Hydrolase</keyword>
<evidence type="ECO:0000313" key="14">
    <source>
        <dbReference type="Proteomes" id="UP000105007"/>
    </source>
</evidence>
<dbReference type="GeneID" id="25392305"/>
<comment type="similarity">
    <text evidence="1">Belongs to the helicase family. NPH I subfamily.</text>
</comment>
<dbReference type="InterPro" id="IPR001650">
    <property type="entry name" value="Helicase_C-like"/>
</dbReference>
<dbReference type="SMART" id="SM00490">
    <property type="entry name" value="HELICc"/>
    <property type="match status" value="1"/>
</dbReference>
<dbReference type="Pfam" id="PF08469">
    <property type="entry name" value="NPHI_C"/>
    <property type="match status" value="1"/>
</dbReference>
<dbReference type="EMBL" id="KT159937">
    <property type="protein sequence ID" value="AKR04262.1"/>
    <property type="molecule type" value="Genomic_DNA"/>
</dbReference>
<keyword evidence="6 13" id="KW-0347">Helicase</keyword>
<organism evidence="13 14">
    <name type="scientific">Salmon gill poxvirus</name>
    <dbReference type="NCBI Taxonomy" id="1680908"/>
    <lineage>
        <taxon>Viruses</taxon>
        <taxon>Varidnaviria</taxon>
        <taxon>Bamfordvirae</taxon>
        <taxon>Nucleocytoviricota</taxon>
        <taxon>Pokkesviricetes</taxon>
        <taxon>Chitovirales</taxon>
        <taxon>Poxviridae</taxon>
        <taxon>Chordopoxvirinae</taxon>
        <taxon>Salmonpoxvirus</taxon>
        <taxon>Salmonpoxvirus gillpox</taxon>
        <taxon>Salmon gillpox virus</taxon>
    </lineage>
</organism>
<reference evidence="13 14" key="1">
    <citation type="journal article" date="2015" name="J. Virol.">
        <title>Salmon gill poxvirus, the deepest representative of the Chordopoxvirinae.</title>
        <authorList>
            <person name="Gjessing M.C."/>
            <person name="Yutin N."/>
            <person name="Tengs T."/>
            <person name="Senkevich T."/>
            <person name="Koonin E.V."/>
            <person name="Ronning H.P."/>
            <person name="Alarson M."/>
            <person name="Ylving S."/>
            <person name="Lie K.-I."/>
            <person name="Saure B."/>
            <person name="Tran L."/>
            <person name="Moss B."/>
            <person name="Dale O.B."/>
        </authorList>
    </citation>
    <scope>NUCLEOTIDE SEQUENCE [LARGE SCALE GENOMIC DNA]</scope>
    <source>
        <strain evidence="13">2012-04-F277-L3G</strain>
    </source>
</reference>
<dbReference type="EC" id="3.6.1.15" evidence="2"/>
<keyword evidence="8" id="KW-0804">Transcription</keyword>